<keyword evidence="5" id="KW-1015">Disulfide bond</keyword>
<dbReference type="PANTHER" id="PTHR37969:SF4">
    <property type="entry name" value="PEPSIN INHIBITOR-3-LIKE REPEATED DOMAIN-CONTAINING PROTEIN"/>
    <property type="match status" value="1"/>
</dbReference>
<evidence type="ECO:0000313" key="11">
    <source>
        <dbReference type="Proteomes" id="UP001201812"/>
    </source>
</evidence>
<comment type="caution">
    <text evidence="10">The sequence shown here is derived from an EMBL/GenBank/DDBJ whole genome shotgun (WGS) entry which is preliminary data.</text>
</comment>
<feature type="region of interest" description="Disordered" evidence="7">
    <location>
        <begin position="97"/>
        <end position="143"/>
    </location>
</feature>
<dbReference type="InterPro" id="IPR010480">
    <property type="entry name" value="Pepsin-I3"/>
</dbReference>
<dbReference type="AlphaFoldDB" id="A0AAD4NC74"/>
<evidence type="ECO:0000256" key="1">
    <source>
        <dbReference type="ARBA" id="ARBA00004613"/>
    </source>
</evidence>
<accession>A0AAD4NC74</accession>
<dbReference type="PANTHER" id="PTHR37969">
    <property type="entry name" value="PROTEIN CBG07421-RELATED"/>
    <property type="match status" value="1"/>
</dbReference>
<dbReference type="Pfam" id="PF06394">
    <property type="entry name" value="Pepsin-I3"/>
    <property type="match status" value="2"/>
</dbReference>
<feature type="signal peptide" evidence="8">
    <location>
        <begin position="1"/>
        <end position="17"/>
    </location>
</feature>
<evidence type="ECO:0000256" key="2">
    <source>
        <dbReference type="ARBA" id="ARBA00008019"/>
    </source>
</evidence>
<dbReference type="Gene3D" id="3.30.1120.50">
    <property type="entry name" value="Pepsin inhibitor-3"/>
    <property type="match status" value="2"/>
</dbReference>
<comment type="subcellular location">
    <subcellularLocation>
        <location evidence="1">Secreted</location>
    </subcellularLocation>
</comment>
<proteinExistence type="inferred from homology"/>
<dbReference type="SUPFAM" id="SSF55149">
    <property type="entry name" value="Pepsin inhibitor-3"/>
    <property type="match status" value="1"/>
</dbReference>
<evidence type="ECO:0000256" key="5">
    <source>
        <dbReference type="ARBA" id="ARBA00023157"/>
    </source>
</evidence>
<evidence type="ECO:0000256" key="8">
    <source>
        <dbReference type="SAM" id="SignalP"/>
    </source>
</evidence>
<gene>
    <name evidence="10" type="ORF">DdX_05446</name>
</gene>
<protein>
    <submittedName>
        <fullName evidence="10">Pepsin inhibitor-3-like repeated domain-containing protein</fullName>
    </submittedName>
</protein>
<keyword evidence="6" id="KW-0175">Coiled coil</keyword>
<feature type="chain" id="PRO_5042039148" evidence="8">
    <location>
        <begin position="18"/>
        <end position="261"/>
    </location>
</feature>
<feature type="compositionally biased region" description="Basic and acidic residues" evidence="7">
    <location>
        <begin position="111"/>
        <end position="125"/>
    </location>
</feature>
<feature type="domain" description="Pepsin inhibitor-3-like repeated" evidence="9">
    <location>
        <begin position="136"/>
        <end position="208"/>
    </location>
</feature>
<feature type="region of interest" description="Disordered" evidence="7">
    <location>
        <begin position="219"/>
        <end position="249"/>
    </location>
</feature>
<dbReference type="InterPro" id="IPR038412">
    <property type="entry name" value="Pepsin-I3_sf"/>
</dbReference>
<evidence type="ECO:0000256" key="6">
    <source>
        <dbReference type="SAM" id="Coils"/>
    </source>
</evidence>
<keyword evidence="4 8" id="KW-0732">Signal</keyword>
<keyword evidence="11" id="KW-1185">Reference proteome</keyword>
<organism evidence="10 11">
    <name type="scientific">Ditylenchus destructor</name>
    <dbReference type="NCBI Taxonomy" id="166010"/>
    <lineage>
        <taxon>Eukaryota</taxon>
        <taxon>Metazoa</taxon>
        <taxon>Ecdysozoa</taxon>
        <taxon>Nematoda</taxon>
        <taxon>Chromadorea</taxon>
        <taxon>Rhabditida</taxon>
        <taxon>Tylenchina</taxon>
        <taxon>Tylenchomorpha</taxon>
        <taxon>Sphaerularioidea</taxon>
        <taxon>Anguinidae</taxon>
        <taxon>Anguininae</taxon>
        <taxon>Ditylenchus</taxon>
    </lineage>
</organism>
<keyword evidence="3" id="KW-0964">Secreted</keyword>
<dbReference type="InterPro" id="IPR051901">
    <property type="entry name" value="Protease_Inhibitor_I33"/>
</dbReference>
<evidence type="ECO:0000256" key="7">
    <source>
        <dbReference type="SAM" id="MobiDB-lite"/>
    </source>
</evidence>
<dbReference type="Proteomes" id="UP001201812">
    <property type="component" value="Unassembled WGS sequence"/>
</dbReference>
<dbReference type="GO" id="GO:0005576">
    <property type="term" value="C:extracellular region"/>
    <property type="evidence" value="ECO:0007669"/>
    <property type="project" value="UniProtKB-SubCell"/>
</dbReference>
<sequence>MKCIIVGLAVLFAFANAGPSDRQKRFAGFGAFSTVGGRVGCVVSENSPGNASLYVNSHFTKYLSEEELSELSQYKDNLAKFKQDVKVFLEQRQQQALANRGRSGFGGRGGPEPRDQASSDADKNRSVQPLGKQPEPPKKPSFCSDKATTQYVFDGCSVQADSVYIGDNFVRKLTSDEQEELAQFDKQFTAYQKAVTTNFRQQVEDIFGKHFGQLFDAGSGSKSGEVPAVEPSNEAVRDSGVSTPSAPLEAPKTPNFCTLIV</sequence>
<evidence type="ECO:0000256" key="4">
    <source>
        <dbReference type="ARBA" id="ARBA00022729"/>
    </source>
</evidence>
<dbReference type="EMBL" id="JAKKPZ010000006">
    <property type="protein sequence ID" value="KAI1720075.1"/>
    <property type="molecule type" value="Genomic_DNA"/>
</dbReference>
<feature type="domain" description="Pepsin inhibitor-3-like repeated" evidence="9">
    <location>
        <begin position="22"/>
        <end position="94"/>
    </location>
</feature>
<evidence type="ECO:0000259" key="9">
    <source>
        <dbReference type="Pfam" id="PF06394"/>
    </source>
</evidence>
<name>A0AAD4NC74_9BILA</name>
<evidence type="ECO:0000256" key="3">
    <source>
        <dbReference type="ARBA" id="ARBA00022525"/>
    </source>
</evidence>
<feature type="coiled-coil region" evidence="6">
    <location>
        <begin position="64"/>
        <end position="91"/>
    </location>
</feature>
<comment type="similarity">
    <text evidence="2">Belongs to the protease inhibitor I33 family.</text>
</comment>
<evidence type="ECO:0000313" key="10">
    <source>
        <dbReference type="EMBL" id="KAI1720075.1"/>
    </source>
</evidence>
<reference evidence="10" key="1">
    <citation type="submission" date="2022-01" db="EMBL/GenBank/DDBJ databases">
        <title>Genome Sequence Resource for Two Populations of Ditylenchus destructor, the Migratory Endoparasitic Phytonematode.</title>
        <authorList>
            <person name="Zhang H."/>
            <person name="Lin R."/>
            <person name="Xie B."/>
        </authorList>
    </citation>
    <scope>NUCLEOTIDE SEQUENCE</scope>
    <source>
        <strain evidence="10">BazhouSP</strain>
    </source>
</reference>